<name>A0A178YR38_SINSA</name>
<dbReference type="Proteomes" id="UP000078507">
    <property type="component" value="Unassembled WGS sequence"/>
</dbReference>
<comment type="caution">
    <text evidence="1">The sequence shown here is derived from an EMBL/GenBank/DDBJ whole genome shotgun (WGS) entry which is preliminary data.</text>
</comment>
<evidence type="ECO:0000313" key="1">
    <source>
        <dbReference type="EMBL" id="OAP50070.1"/>
    </source>
</evidence>
<evidence type="ECO:0000313" key="2">
    <source>
        <dbReference type="Proteomes" id="UP000078507"/>
    </source>
</evidence>
<organism evidence="1 2">
    <name type="scientific">Sinorhizobium saheli</name>
    <dbReference type="NCBI Taxonomy" id="36856"/>
    <lineage>
        <taxon>Bacteria</taxon>
        <taxon>Pseudomonadati</taxon>
        <taxon>Pseudomonadota</taxon>
        <taxon>Alphaproteobacteria</taxon>
        <taxon>Hyphomicrobiales</taxon>
        <taxon>Rhizobiaceae</taxon>
        <taxon>Sinorhizobium/Ensifer group</taxon>
        <taxon>Sinorhizobium</taxon>
    </lineage>
</organism>
<sequence>MAFRGEGAYRNAFAELAWQREIARGYRWSDGSEDRPKSWWTEIDEELRYLRSEIYLWNEGDPPVKRLTVFDRFKA</sequence>
<reference evidence="1 2" key="1">
    <citation type="submission" date="2015-11" db="EMBL/GenBank/DDBJ databases">
        <title>Ensifer anhuiense sp. nov., an effective nitrogen fixation bacterium with Glycine soja.</title>
        <authorList>
            <person name="Yan H."/>
            <person name="Chen W."/>
        </authorList>
    </citation>
    <scope>NUCLEOTIDE SEQUENCE [LARGE SCALE GENOMIC DNA]</scope>
    <source>
        <strain evidence="1 2">LMG 7837</strain>
    </source>
</reference>
<keyword evidence="2" id="KW-1185">Reference proteome</keyword>
<dbReference type="AlphaFoldDB" id="A0A178YR38"/>
<dbReference type="STRING" id="36856.ATB98_12250"/>
<dbReference type="EMBL" id="LNQB01000046">
    <property type="protein sequence ID" value="OAP50070.1"/>
    <property type="molecule type" value="Genomic_DNA"/>
</dbReference>
<proteinExistence type="predicted"/>
<protein>
    <submittedName>
        <fullName evidence="1">Uncharacterized protein</fullName>
    </submittedName>
</protein>
<gene>
    <name evidence="1" type="ORF">ATB98_12250</name>
</gene>
<accession>A0A178YR38</accession>